<reference evidence="2 3" key="1">
    <citation type="journal article" date="2024" name="G3 (Bethesda)">
        <title>Genome assembly of Hibiscus sabdariffa L. provides insights into metabolisms of medicinal natural products.</title>
        <authorList>
            <person name="Kim T."/>
        </authorList>
    </citation>
    <scope>NUCLEOTIDE SEQUENCE [LARGE SCALE GENOMIC DNA]</scope>
    <source>
        <strain evidence="2">TK-2024</strain>
        <tissue evidence="2">Old leaves</tissue>
    </source>
</reference>
<dbReference type="SUPFAM" id="SSF50630">
    <property type="entry name" value="Acid proteases"/>
    <property type="match status" value="1"/>
</dbReference>
<dbReference type="Gene3D" id="2.40.70.10">
    <property type="entry name" value="Acid Proteases"/>
    <property type="match status" value="1"/>
</dbReference>
<keyword evidence="3" id="KW-1185">Reference proteome</keyword>
<accession>A0ABR2EVR1</accession>
<dbReference type="Proteomes" id="UP001472677">
    <property type="component" value="Unassembled WGS sequence"/>
</dbReference>
<organism evidence="2 3">
    <name type="scientific">Hibiscus sabdariffa</name>
    <name type="common">roselle</name>
    <dbReference type="NCBI Taxonomy" id="183260"/>
    <lineage>
        <taxon>Eukaryota</taxon>
        <taxon>Viridiplantae</taxon>
        <taxon>Streptophyta</taxon>
        <taxon>Embryophyta</taxon>
        <taxon>Tracheophyta</taxon>
        <taxon>Spermatophyta</taxon>
        <taxon>Magnoliopsida</taxon>
        <taxon>eudicotyledons</taxon>
        <taxon>Gunneridae</taxon>
        <taxon>Pentapetalae</taxon>
        <taxon>rosids</taxon>
        <taxon>malvids</taxon>
        <taxon>Malvales</taxon>
        <taxon>Malvaceae</taxon>
        <taxon>Malvoideae</taxon>
        <taxon>Hibiscus</taxon>
    </lineage>
</organism>
<proteinExistence type="predicted"/>
<gene>
    <name evidence="2" type="ORF">V6N12_059662</name>
</gene>
<name>A0ABR2EVR1_9ROSI</name>
<dbReference type="Pfam" id="PF14541">
    <property type="entry name" value="TAXi_C"/>
    <property type="match status" value="1"/>
</dbReference>
<sequence>MNQYLYRSPSPALLQNFSLIAYSDPIVPCFNVPRPLYQPANDLVVPVKICFVQHCIRLVTINVKSRTSVTMRLSMQMVVSSLRVLVRDVFLLSNTNGIRLGPRLALGLVLLAKMIFNISSNTPVKSALSLGSCLWHHPMLYKQRSLTIFGLLFARKELDARIRLNSGHIKSSLRWNTWPWKGKIKHCVTASEPGKYYFPGNAELHFGRKATGIKNLIKELSGRSLKEAPEDWKLPLRWKGRKPFRSVHSAKKYFKTVLSPAFTDSGRREIQFELHPEAYLIKKGNVCLGILNGTEIRLQKLNVIGDVSMQNRMVIYDNEKQVIGWSPANCDHLPGFKSET</sequence>
<evidence type="ECO:0000313" key="2">
    <source>
        <dbReference type="EMBL" id="KAK8566126.1"/>
    </source>
</evidence>
<dbReference type="EMBL" id="JBBPBM010000010">
    <property type="protein sequence ID" value="KAK8566126.1"/>
    <property type="molecule type" value="Genomic_DNA"/>
</dbReference>
<dbReference type="InterPro" id="IPR032799">
    <property type="entry name" value="TAXi_C"/>
</dbReference>
<dbReference type="InterPro" id="IPR021109">
    <property type="entry name" value="Peptidase_aspartic_dom_sf"/>
</dbReference>
<comment type="caution">
    <text evidence="2">The sequence shown here is derived from an EMBL/GenBank/DDBJ whole genome shotgun (WGS) entry which is preliminary data.</text>
</comment>
<feature type="domain" description="Xylanase inhibitor C-terminal" evidence="1">
    <location>
        <begin position="271"/>
        <end position="326"/>
    </location>
</feature>
<evidence type="ECO:0000313" key="3">
    <source>
        <dbReference type="Proteomes" id="UP001472677"/>
    </source>
</evidence>
<evidence type="ECO:0000259" key="1">
    <source>
        <dbReference type="Pfam" id="PF14541"/>
    </source>
</evidence>
<protein>
    <recommendedName>
        <fullName evidence="1">Xylanase inhibitor C-terminal domain-containing protein</fullName>
    </recommendedName>
</protein>